<name>A0A927MUD4_9ACTN</name>
<keyword evidence="3" id="KW-1185">Reference proteome</keyword>
<dbReference type="RefSeq" id="WP_192748295.1">
    <property type="nucleotide sequence ID" value="NZ_JADBEM010000001.1"/>
</dbReference>
<proteinExistence type="predicted"/>
<dbReference type="Proteomes" id="UP000638648">
    <property type="component" value="Unassembled WGS sequence"/>
</dbReference>
<dbReference type="AlphaFoldDB" id="A0A927MUD4"/>
<evidence type="ECO:0000256" key="1">
    <source>
        <dbReference type="SAM" id="MobiDB-lite"/>
    </source>
</evidence>
<reference evidence="2" key="1">
    <citation type="submission" date="2020-10" db="EMBL/GenBank/DDBJ databases">
        <title>Sequencing the genomes of 1000 actinobacteria strains.</title>
        <authorList>
            <person name="Klenk H.-P."/>
        </authorList>
    </citation>
    <scope>NUCLEOTIDE SEQUENCE</scope>
    <source>
        <strain evidence="2">DSM 45354</strain>
    </source>
</reference>
<evidence type="ECO:0000313" key="3">
    <source>
        <dbReference type="Proteomes" id="UP000638648"/>
    </source>
</evidence>
<organism evidence="2 3">
    <name type="scientific">Actinopolymorpha pittospori</name>
    <dbReference type="NCBI Taxonomy" id="648752"/>
    <lineage>
        <taxon>Bacteria</taxon>
        <taxon>Bacillati</taxon>
        <taxon>Actinomycetota</taxon>
        <taxon>Actinomycetes</taxon>
        <taxon>Propionibacteriales</taxon>
        <taxon>Actinopolymorphaceae</taxon>
        <taxon>Actinopolymorpha</taxon>
    </lineage>
</organism>
<protein>
    <submittedName>
        <fullName evidence="2">Mevalonate pyrophosphate decarboxylase</fullName>
    </submittedName>
</protein>
<sequence length="71" mass="7534">MDGILQDVEGFARRRPVAFLVGAAAAGFAVGRLARAATKGQTRPLTADPTSRDMRMGSDSDPLHRAPEDLP</sequence>
<feature type="region of interest" description="Disordered" evidence="1">
    <location>
        <begin position="37"/>
        <end position="71"/>
    </location>
</feature>
<evidence type="ECO:0000313" key="2">
    <source>
        <dbReference type="EMBL" id="MBE1603490.1"/>
    </source>
</evidence>
<dbReference type="EMBL" id="JADBEM010000001">
    <property type="protein sequence ID" value="MBE1603490.1"/>
    <property type="molecule type" value="Genomic_DNA"/>
</dbReference>
<comment type="caution">
    <text evidence="2">The sequence shown here is derived from an EMBL/GenBank/DDBJ whole genome shotgun (WGS) entry which is preliminary data.</text>
</comment>
<feature type="compositionally biased region" description="Basic and acidic residues" evidence="1">
    <location>
        <begin position="50"/>
        <end position="71"/>
    </location>
</feature>
<gene>
    <name evidence="2" type="ORF">HEB94_000338</name>
</gene>
<accession>A0A927MUD4</accession>